<evidence type="ECO:0000256" key="3">
    <source>
        <dbReference type="ARBA" id="ARBA00022723"/>
    </source>
</evidence>
<dbReference type="FunFam" id="1.10.630.10:FF:000043">
    <property type="entry name" value="Cytochrome P450 99A2"/>
    <property type="match status" value="1"/>
</dbReference>
<protein>
    <recommendedName>
        <fullName evidence="11">Cytochrome P450</fullName>
    </recommendedName>
</protein>
<dbReference type="CDD" id="cd11072">
    <property type="entry name" value="CYP71-like"/>
    <property type="match status" value="1"/>
</dbReference>
<dbReference type="SUPFAM" id="SSF48264">
    <property type="entry name" value="Cytochrome P450"/>
    <property type="match status" value="1"/>
</dbReference>
<dbReference type="AlphaFoldDB" id="A0AAD6EKQ5"/>
<evidence type="ECO:0000256" key="6">
    <source>
        <dbReference type="ARBA" id="ARBA00023033"/>
    </source>
</evidence>
<feature type="binding site" description="axial binding residue" evidence="7">
    <location>
        <position position="405"/>
    </location>
    <ligand>
        <name>heme</name>
        <dbReference type="ChEBI" id="CHEBI:30413"/>
    </ligand>
    <ligandPart>
        <name>Fe</name>
        <dbReference type="ChEBI" id="CHEBI:18248"/>
    </ligandPart>
</feature>
<keyword evidence="10" id="KW-1185">Reference proteome</keyword>
<proteinExistence type="inferred from homology"/>
<dbReference type="EMBL" id="JAMRDG010000002">
    <property type="protein sequence ID" value="KAJ3687933.1"/>
    <property type="molecule type" value="Genomic_DNA"/>
</dbReference>
<dbReference type="GO" id="GO:0005506">
    <property type="term" value="F:iron ion binding"/>
    <property type="evidence" value="ECO:0007669"/>
    <property type="project" value="InterPro"/>
</dbReference>
<gene>
    <name evidence="9" type="ORF">LUZ61_017097</name>
</gene>
<keyword evidence="2 7" id="KW-0349">Heme</keyword>
<comment type="similarity">
    <text evidence="1 8">Belongs to the cytochrome P450 family.</text>
</comment>
<dbReference type="PROSITE" id="PS00086">
    <property type="entry name" value="CYTOCHROME_P450"/>
    <property type="match status" value="1"/>
</dbReference>
<dbReference type="PRINTS" id="PR00385">
    <property type="entry name" value="P450"/>
</dbReference>
<dbReference type="InterPro" id="IPR036396">
    <property type="entry name" value="Cyt_P450_sf"/>
</dbReference>
<evidence type="ECO:0000256" key="7">
    <source>
        <dbReference type="PIRSR" id="PIRSR602401-1"/>
    </source>
</evidence>
<dbReference type="GO" id="GO:0020037">
    <property type="term" value="F:heme binding"/>
    <property type="evidence" value="ECO:0007669"/>
    <property type="project" value="InterPro"/>
</dbReference>
<dbReference type="Pfam" id="PF00067">
    <property type="entry name" value="p450"/>
    <property type="match status" value="1"/>
</dbReference>
<organism evidence="9 10">
    <name type="scientific">Rhynchospora tenuis</name>
    <dbReference type="NCBI Taxonomy" id="198213"/>
    <lineage>
        <taxon>Eukaryota</taxon>
        <taxon>Viridiplantae</taxon>
        <taxon>Streptophyta</taxon>
        <taxon>Embryophyta</taxon>
        <taxon>Tracheophyta</taxon>
        <taxon>Spermatophyta</taxon>
        <taxon>Magnoliopsida</taxon>
        <taxon>Liliopsida</taxon>
        <taxon>Poales</taxon>
        <taxon>Cyperaceae</taxon>
        <taxon>Cyperoideae</taxon>
        <taxon>Rhynchosporeae</taxon>
        <taxon>Rhynchospora</taxon>
    </lineage>
</organism>
<reference evidence="9 10" key="1">
    <citation type="journal article" date="2022" name="Cell">
        <title>Repeat-based holocentromeres influence genome architecture and karyotype evolution.</title>
        <authorList>
            <person name="Hofstatter P.G."/>
            <person name="Thangavel G."/>
            <person name="Lux T."/>
            <person name="Neumann P."/>
            <person name="Vondrak T."/>
            <person name="Novak P."/>
            <person name="Zhang M."/>
            <person name="Costa L."/>
            <person name="Castellani M."/>
            <person name="Scott A."/>
            <person name="Toegelov H."/>
            <person name="Fuchs J."/>
            <person name="Mata-Sucre Y."/>
            <person name="Dias Y."/>
            <person name="Vanzela A.L.L."/>
            <person name="Huettel B."/>
            <person name="Almeida C.C.S."/>
            <person name="Simkova H."/>
            <person name="Souza G."/>
            <person name="Pedrosa-Harand A."/>
            <person name="Macas J."/>
            <person name="Mayer K.F.X."/>
            <person name="Houben A."/>
            <person name="Marques A."/>
        </authorList>
    </citation>
    <scope>NUCLEOTIDE SEQUENCE [LARGE SCALE GENOMIC DNA]</scope>
    <source>
        <strain evidence="9">RhyTen1mFocal</strain>
    </source>
</reference>
<dbReference type="PANTHER" id="PTHR47955:SF14">
    <property type="entry name" value="OS01G0543600 PROTEIN"/>
    <property type="match status" value="1"/>
</dbReference>
<name>A0AAD6EKQ5_9POAL</name>
<evidence type="ECO:0000256" key="8">
    <source>
        <dbReference type="RuleBase" id="RU000461"/>
    </source>
</evidence>
<evidence type="ECO:0000313" key="10">
    <source>
        <dbReference type="Proteomes" id="UP001210211"/>
    </source>
</evidence>
<accession>A0AAD6EKQ5</accession>
<keyword evidence="6 8" id="KW-0503">Monooxygenase</keyword>
<dbReference type="PRINTS" id="PR00463">
    <property type="entry name" value="EP450I"/>
</dbReference>
<evidence type="ECO:0008006" key="11">
    <source>
        <dbReference type="Google" id="ProtNLM"/>
    </source>
</evidence>
<dbReference type="Gene3D" id="1.10.630.10">
    <property type="entry name" value="Cytochrome P450"/>
    <property type="match status" value="1"/>
</dbReference>
<keyword evidence="3 7" id="KW-0479">Metal-binding</keyword>
<evidence type="ECO:0000313" key="9">
    <source>
        <dbReference type="EMBL" id="KAJ3687933.1"/>
    </source>
</evidence>
<comment type="caution">
    <text evidence="9">The sequence shown here is derived from an EMBL/GenBank/DDBJ whole genome shotgun (WGS) entry which is preliminary data.</text>
</comment>
<dbReference type="GO" id="GO:0004497">
    <property type="term" value="F:monooxygenase activity"/>
    <property type="evidence" value="ECO:0007669"/>
    <property type="project" value="UniProtKB-KW"/>
</dbReference>
<keyword evidence="4 8" id="KW-0560">Oxidoreductase</keyword>
<comment type="cofactor">
    <cofactor evidence="7">
        <name>heme</name>
        <dbReference type="ChEBI" id="CHEBI:30413"/>
    </cofactor>
</comment>
<sequence>MLITKIAVYKKKKYKLPPSPLKLPFIGNLHQVASLTLHSLRALSMKHGPLMLLHLGQIPTLVVSSAEMAQEILRKQDDIFASRPSVKADNILGYGAINVSFAPYGEYWKRAKKLYIAHLLGPAKVRSFKQAREDQVCFELEKIRQAQKMSKSEVFNLFAVEEHLMLELTKQGAALYFEFNFEDYFPPLRFLDTFLQYESKLTSISKRCYDLFEKMISDCQNRAQDDKKGDGDLIGALLSLRENGELDFELTKEHIKAFLLDMFAAGVHTTSRTLEWAMAELMKDHKTMKQIQEQVRKIPIGGREIITNDDINELTVLKSVINETLRLHPPGPVAVPHQSTQETRINGYTIPKGSRVLVNIWSINRDPKFWENPDEFRPERFTGNTVDFWGNNFQFIPFNAGRRMCPGIHFAMHNIELLLANILYHFDWKLPNGMTTEELDMGYARGLSVTVAEGIRVLSWAVAPII</sequence>
<dbReference type="InterPro" id="IPR002401">
    <property type="entry name" value="Cyt_P450_E_grp-I"/>
</dbReference>
<dbReference type="GO" id="GO:0016705">
    <property type="term" value="F:oxidoreductase activity, acting on paired donors, with incorporation or reduction of molecular oxygen"/>
    <property type="evidence" value="ECO:0007669"/>
    <property type="project" value="InterPro"/>
</dbReference>
<evidence type="ECO:0000256" key="5">
    <source>
        <dbReference type="ARBA" id="ARBA00023004"/>
    </source>
</evidence>
<evidence type="ECO:0000256" key="4">
    <source>
        <dbReference type="ARBA" id="ARBA00023002"/>
    </source>
</evidence>
<evidence type="ECO:0000256" key="2">
    <source>
        <dbReference type="ARBA" id="ARBA00022617"/>
    </source>
</evidence>
<evidence type="ECO:0000256" key="1">
    <source>
        <dbReference type="ARBA" id="ARBA00010617"/>
    </source>
</evidence>
<dbReference type="Proteomes" id="UP001210211">
    <property type="component" value="Unassembled WGS sequence"/>
</dbReference>
<keyword evidence="5 7" id="KW-0408">Iron</keyword>
<dbReference type="InterPro" id="IPR001128">
    <property type="entry name" value="Cyt_P450"/>
</dbReference>
<dbReference type="PANTHER" id="PTHR47955">
    <property type="entry name" value="CYTOCHROME P450 FAMILY 71 PROTEIN"/>
    <property type="match status" value="1"/>
</dbReference>
<dbReference type="InterPro" id="IPR017972">
    <property type="entry name" value="Cyt_P450_CS"/>
</dbReference>